<keyword evidence="2" id="KW-1185">Reference proteome</keyword>
<accession>A0A9Q1CKQ7</accession>
<sequence length="144" mass="16281">MGNKRGTCARSAPKLFIDMFIGPVFVPLNEYVWDGTKGEKDFEPPRFRPCTPTGALFLDHTRNPDGLWTPTSTGEGFVPPKYVQRPSVIDAGVPLRRNAMYPFTFSPDQLRKVWEGHCMQVVTIILNLLTTISYRKKEVFANSS</sequence>
<evidence type="ECO:0000313" key="1">
    <source>
        <dbReference type="EMBL" id="KAJ8046490.1"/>
    </source>
</evidence>
<gene>
    <name evidence="1" type="ORF">HOLleu_05177</name>
</gene>
<dbReference type="EMBL" id="JAIZAY010000002">
    <property type="protein sequence ID" value="KAJ8046490.1"/>
    <property type="molecule type" value="Genomic_DNA"/>
</dbReference>
<reference evidence="1" key="1">
    <citation type="submission" date="2021-10" db="EMBL/GenBank/DDBJ databases">
        <title>Tropical sea cucumber genome reveals ecological adaptation and Cuvierian tubules defense mechanism.</title>
        <authorList>
            <person name="Chen T."/>
        </authorList>
    </citation>
    <scope>NUCLEOTIDE SEQUENCE</scope>
    <source>
        <strain evidence="1">Nanhai2018</strain>
        <tissue evidence="1">Muscle</tissue>
    </source>
</reference>
<evidence type="ECO:0000313" key="2">
    <source>
        <dbReference type="Proteomes" id="UP001152320"/>
    </source>
</evidence>
<protein>
    <submittedName>
        <fullName evidence="1">Uncharacterized protein</fullName>
    </submittedName>
</protein>
<proteinExistence type="predicted"/>
<comment type="caution">
    <text evidence="1">The sequence shown here is derived from an EMBL/GenBank/DDBJ whole genome shotgun (WGS) entry which is preliminary data.</text>
</comment>
<dbReference type="Proteomes" id="UP001152320">
    <property type="component" value="Chromosome 2"/>
</dbReference>
<name>A0A9Q1CKQ7_HOLLE</name>
<organism evidence="1 2">
    <name type="scientific">Holothuria leucospilota</name>
    <name type="common">Black long sea cucumber</name>
    <name type="synonym">Mertensiothuria leucospilota</name>
    <dbReference type="NCBI Taxonomy" id="206669"/>
    <lineage>
        <taxon>Eukaryota</taxon>
        <taxon>Metazoa</taxon>
        <taxon>Echinodermata</taxon>
        <taxon>Eleutherozoa</taxon>
        <taxon>Echinozoa</taxon>
        <taxon>Holothuroidea</taxon>
        <taxon>Aspidochirotacea</taxon>
        <taxon>Aspidochirotida</taxon>
        <taxon>Holothuriidae</taxon>
        <taxon>Holothuria</taxon>
    </lineage>
</organism>
<dbReference type="AlphaFoldDB" id="A0A9Q1CKQ7"/>